<keyword evidence="1" id="KW-0472">Membrane</keyword>
<reference evidence="2 3" key="1">
    <citation type="journal article" date="2020" name="Sci. Rep.">
        <title>A novel cyanobacterial geosmin producer, revising GeoA distribution and dispersion patterns in Bacteria.</title>
        <authorList>
            <person name="Churro C."/>
            <person name="Semedo-Aguiar A.P."/>
            <person name="Silva A.D."/>
            <person name="Pereira-Leal J.B."/>
            <person name="Leite R.B."/>
        </authorList>
    </citation>
    <scope>NUCLEOTIDE SEQUENCE [LARGE SCALE GENOMIC DNA]</scope>
    <source>
        <strain evidence="2 3">IPMA8</strain>
    </source>
</reference>
<sequence>MSDSNTTVNSTDVKLSKKAISWAKLSALVAVVNFLLVIFHFSYLPLRPVYQSYFPGLVKIYDPIKGIDSSLANPEYLKSADQFWRIDALFIGFFGAEFLIKSLFHTRRKPGVTWFDFVLRRWYEVFLVLPIWQGWRILPVLVRLHKSGLVNLDRVVTQITYEPVAYLANTMSEYMMVRFINQAKSSIKQGDAAQMLLAQQPYLHVNQENTIEQITKRILDLTIYKVLPQVQPDLEELLHHNLETTIKQSDFYQILQTFSPINILPTEMTEQLANYLAQTAVDVVSTTYEDDKGRKILDNFSQEFNQSLRRELQDEKTLGELQSLLSDLLEEVKLNYIQGGLKSDPVQTFTEINSLREVKES</sequence>
<keyword evidence="3" id="KW-1185">Reference proteome</keyword>
<name>A0ABX2CWA1_9CYAN</name>
<feature type="transmembrane region" description="Helical" evidence="1">
    <location>
        <begin position="25"/>
        <end position="44"/>
    </location>
</feature>
<gene>
    <name evidence="2" type="ORF">E5S67_02419</name>
</gene>
<evidence type="ECO:0008006" key="4">
    <source>
        <dbReference type="Google" id="ProtNLM"/>
    </source>
</evidence>
<evidence type="ECO:0000313" key="3">
    <source>
        <dbReference type="Proteomes" id="UP000702425"/>
    </source>
</evidence>
<evidence type="ECO:0000313" key="2">
    <source>
        <dbReference type="EMBL" id="NQE34691.1"/>
    </source>
</evidence>
<comment type="caution">
    <text evidence="2">The sequence shown here is derived from an EMBL/GenBank/DDBJ whole genome shotgun (WGS) entry which is preliminary data.</text>
</comment>
<accession>A0ABX2CWA1</accession>
<keyword evidence="1" id="KW-1133">Transmembrane helix</keyword>
<dbReference type="Proteomes" id="UP000702425">
    <property type="component" value="Unassembled WGS sequence"/>
</dbReference>
<proteinExistence type="predicted"/>
<keyword evidence="1" id="KW-0812">Transmembrane</keyword>
<dbReference type="EMBL" id="SRRZ01000037">
    <property type="protein sequence ID" value="NQE34691.1"/>
    <property type="molecule type" value="Genomic_DNA"/>
</dbReference>
<protein>
    <recommendedName>
        <fullName evidence="4">Preprotein translocase subunit SecA</fullName>
    </recommendedName>
</protein>
<evidence type="ECO:0000256" key="1">
    <source>
        <dbReference type="SAM" id="Phobius"/>
    </source>
</evidence>
<dbReference type="RefSeq" id="WP_172187444.1">
    <property type="nucleotide sequence ID" value="NZ_CAWPPK010000249.1"/>
</dbReference>
<organism evidence="2 3">
    <name type="scientific">Microcoleus asticus IPMA8</name>
    <dbReference type="NCBI Taxonomy" id="2563858"/>
    <lineage>
        <taxon>Bacteria</taxon>
        <taxon>Bacillati</taxon>
        <taxon>Cyanobacteriota</taxon>
        <taxon>Cyanophyceae</taxon>
        <taxon>Oscillatoriophycideae</taxon>
        <taxon>Oscillatoriales</taxon>
        <taxon>Microcoleaceae</taxon>
        <taxon>Microcoleus</taxon>
        <taxon>Microcoleus asticus</taxon>
    </lineage>
</organism>